<evidence type="ECO:0000313" key="4">
    <source>
        <dbReference type="Proteomes" id="UP000322873"/>
    </source>
</evidence>
<sequence>MSSPPTNKRCPPPLTQPRSSSDSSTASSASSLKVPRTPRFAEATAVYSPVDNKRSPFADPPRTADSEAQVPKTQAFMAQSQPSDIGFGYISETQRQSQGVPVEMPLTPSSPLKSALKVPGTPGRIINPLSPTFREEQVLEKHEELTEKEQAKDLKVKTRVRIAKLLLRSSSMQPKHYHLETIFRLGQMVPRPGLKKVVLAISCVSLALCLVVFYNYWKGGHKRAEKVAVYYTLFAVAYFIFSTVMWALAAGIIQGSRNNGHNKDIWGWSCVDNKRRELFQEKVDYALVCRLQSWSLVCCIIEVVLETITIAIYGVIFYRYYSKQRLRKSMAIRDRARSDLYLAQLRSQSAPNTPGFGPLSPSYSQYAKSPRFPPSTYHGGPDAEEGNGIGTRFVEAKSGMTANAKPFTLQAPPIKVQSATPKIAQGGFETQTPPPPQQYPQPQPQRVVEHVNVAPGEQTYASVPIPVGNQDFGLGRLGMRLSLKLEDIPCGAIFLLFHTYLLDNGRYSILYFIFYCSWMEFGWMDG</sequence>
<keyword evidence="2" id="KW-1133">Transmembrane helix</keyword>
<dbReference type="EMBL" id="VICG01000001">
    <property type="protein sequence ID" value="KAA8577251.1"/>
    <property type="molecule type" value="Genomic_DNA"/>
</dbReference>
<dbReference type="PANTHER" id="PTHR42069:SF1">
    <property type="entry name" value="MARVEL DOMAIN-CONTAINING PROTEIN"/>
    <property type="match status" value="1"/>
</dbReference>
<feature type="region of interest" description="Disordered" evidence="1">
    <location>
        <begin position="425"/>
        <end position="444"/>
    </location>
</feature>
<feature type="compositionally biased region" description="Low complexity" evidence="1">
    <location>
        <begin position="19"/>
        <end position="31"/>
    </location>
</feature>
<name>A0A5M9K6J6_MONFR</name>
<evidence type="ECO:0008006" key="5">
    <source>
        <dbReference type="Google" id="ProtNLM"/>
    </source>
</evidence>
<comment type="caution">
    <text evidence="3">The sequence shown here is derived from an EMBL/GenBank/DDBJ whole genome shotgun (WGS) entry which is preliminary data.</text>
</comment>
<protein>
    <recommendedName>
        <fullName evidence="5">MARVEL domain-containing protein</fullName>
    </recommendedName>
</protein>
<evidence type="ECO:0000256" key="2">
    <source>
        <dbReference type="SAM" id="Phobius"/>
    </source>
</evidence>
<gene>
    <name evidence="3" type="ORF">EYC84_007233</name>
</gene>
<feature type="compositionally biased region" description="Pro residues" evidence="1">
    <location>
        <begin position="432"/>
        <end position="443"/>
    </location>
</feature>
<feature type="region of interest" description="Disordered" evidence="1">
    <location>
        <begin position="101"/>
        <end position="121"/>
    </location>
</feature>
<evidence type="ECO:0000313" key="3">
    <source>
        <dbReference type="EMBL" id="KAA8577251.1"/>
    </source>
</evidence>
<feature type="transmembrane region" description="Helical" evidence="2">
    <location>
        <begin position="508"/>
        <end position="524"/>
    </location>
</feature>
<keyword evidence="2" id="KW-0812">Transmembrane</keyword>
<feature type="transmembrane region" description="Helical" evidence="2">
    <location>
        <begin position="229"/>
        <end position="253"/>
    </location>
</feature>
<feature type="transmembrane region" description="Helical" evidence="2">
    <location>
        <begin position="294"/>
        <end position="321"/>
    </location>
</feature>
<dbReference type="PANTHER" id="PTHR42069">
    <property type="entry name" value="HYPHAL ANASTAMOSIS-8 PROTEIN"/>
    <property type="match status" value="1"/>
</dbReference>
<feature type="region of interest" description="Disordered" evidence="1">
    <location>
        <begin position="1"/>
        <end position="73"/>
    </location>
</feature>
<accession>A0A5M9K6J6</accession>
<dbReference type="Proteomes" id="UP000322873">
    <property type="component" value="Unassembled WGS sequence"/>
</dbReference>
<keyword evidence="4" id="KW-1185">Reference proteome</keyword>
<proteinExistence type="predicted"/>
<dbReference type="AlphaFoldDB" id="A0A5M9K6J6"/>
<organism evidence="3 4">
    <name type="scientific">Monilinia fructicola</name>
    <name type="common">Brown rot fungus</name>
    <name type="synonym">Ciboria fructicola</name>
    <dbReference type="NCBI Taxonomy" id="38448"/>
    <lineage>
        <taxon>Eukaryota</taxon>
        <taxon>Fungi</taxon>
        <taxon>Dikarya</taxon>
        <taxon>Ascomycota</taxon>
        <taxon>Pezizomycotina</taxon>
        <taxon>Leotiomycetes</taxon>
        <taxon>Helotiales</taxon>
        <taxon>Sclerotiniaceae</taxon>
        <taxon>Monilinia</taxon>
    </lineage>
</organism>
<dbReference type="VEuPathDB" id="FungiDB:MFRU_021g00580"/>
<evidence type="ECO:0000256" key="1">
    <source>
        <dbReference type="SAM" id="MobiDB-lite"/>
    </source>
</evidence>
<keyword evidence="2" id="KW-0472">Membrane</keyword>
<feature type="transmembrane region" description="Helical" evidence="2">
    <location>
        <begin position="197"/>
        <end position="217"/>
    </location>
</feature>
<reference evidence="3 4" key="1">
    <citation type="submission" date="2019-06" db="EMBL/GenBank/DDBJ databases">
        <title>Genome Sequence of the Brown Rot Fungal Pathogen Monilinia fructicola.</title>
        <authorList>
            <person name="De Miccolis Angelini R.M."/>
            <person name="Landi L."/>
            <person name="Abate D."/>
            <person name="Pollastro S."/>
            <person name="Romanazzi G."/>
            <person name="Faretra F."/>
        </authorList>
    </citation>
    <scope>NUCLEOTIDE SEQUENCE [LARGE SCALE GENOMIC DNA]</scope>
    <source>
        <strain evidence="3 4">Mfrc123</strain>
    </source>
</reference>